<name>A0A1Z4KW19_ANAVA</name>
<sequence>MKKLEIATGLAQYKVLLAILGVVGAGLSFEMWKWNQQQHEKYIAEKQKACQQSLDIANQYVENNRILRNIYYAAIAQDTFKAKMNQPGINTDFQADKHYILMYSKSASLIPEQPRYEGSLFRRLSKLTDKRPPEPLMVTGKKLLGNKAEVISACSPVTFTVSLENLYEIAQPIDITPYLPPFSSFY</sequence>
<dbReference type="AlphaFoldDB" id="A0A1Z4KW19"/>
<keyword evidence="1" id="KW-1133">Transmembrane helix</keyword>
<keyword evidence="1" id="KW-0472">Membrane</keyword>
<dbReference type="EMBL" id="AP018218">
    <property type="protein sequence ID" value="BAY73221.1"/>
    <property type="molecule type" value="Genomic_DNA"/>
</dbReference>
<evidence type="ECO:0000313" key="2">
    <source>
        <dbReference type="EMBL" id="BAY73221.1"/>
    </source>
</evidence>
<protein>
    <submittedName>
        <fullName evidence="2">Uncharacterized protein</fullName>
    </submittedName>
</protein>
<evidence type="ECO:0000256" key="1">
    <source>
        <dbReference type="SAM" id="Phobius"/>
    </source>
</evidence>
<reference evidence="2 3" key="1">
    <citation type="submission" date="2017-06" db="EMBL/GenBank/DDBJ databases">
        <title>Genome sequencing of cyanobaciteial culture collection at National Institute for Environmental Studies (NIES).</title>
        <authorList>
            <person name="Hirose Y."/>
            <person name="Shimura Y."/>
            <person name="Fujisawa T."/>
            <person name="Nakamura Y."/>
            <person name="Kawachi M."/>
        </authorList>
    </citation>
    <scope>NUCLEOTIDE SEQUENCE [LARGE SCALE GENOMIC DNA]</scope>
    <source>
        <strain evidence="2 3">NIES-23</strain>
        <plasmid evidence="3">Plasmid Plasmid2 dna</plasmid>
    </source>
</reference>
<dbReference type="Proteomes" id="UP000217507">
    <property type="component" value="Plasmid Plasmid2 dna"/>
</dbReference>
<accession>A0A1Z4KW19</accession>
<evidence type="ECO:0000313" key="3">
    <source>
        <dbReference type="Proteomes" id="UP000217507"/>
    </source>
</evidence>
<feature type="transmembrane region" description="Helical" evidence="1">
    <location>
        <begin position="12"/>
        <end position="32"/>
    </location>
</feature>
<gene>
    <name evidence="2" type="ORF">NIES23_60490</name>
</gene>
<geneLocation type="plasmid" evidence="2">
    <name>plasmid2</name>
</geneLocation>
<keyword evidence="2" id="KW-0614">Plasmid</keyword>
<proteinExistence type="predicted"/>
<keyword evidence="1" id="KW-0812">Transmembrane</keyword>
<organism evidence="2 3">
    <name type="scientific">Trichormus variabilis NIES-23</name>
    <dbReference type="NCBI Taxonomy" id="1973479"/>
    <lineage>
        <taxon>Bacteria</taxon>
        <taxon>Bacillati</taxon>
        <taxon>Cyanobacteriota</taxon>
        <taxon>Cyanophyceae</taxon>
        <taxon>Nostocales</taxon>
        <taxon>Nostocaceae</taxon>
        <taxon>Trichormus</taxon>
    </lineage>
</organism>